<dbReference type="GO" id="GO:0003700">
    <property type="term" value="F:DNA-binding transcription factor activity"/>
    <property type="evidence" value="ECO:0007669"/>
    <property type="project" value="InterPro"/>
</dbReference>
<name>A0A5M9P1R6_9VIBR</name>
<evidence type="ECO:0000313" key="7">
    <source>
        <dbReference type="Proteomes" id="UP000322521"/>
    </source>
</evidence>
<dbReference type="Proteomes" id="UP000322521">
    <property type="component" value="Unassembled WGS sequence"/>
</dbReference>
<dbReference type="EMBL" id="VXJS01000003">
    <property type="protein sequence ID" value="KAA8678709.1"/>
    <property type="molecule type" value="Genomic_DNA"/>
</dbReference>
<reference evidence="6 7" key="1">
    <citation type="submission" date="2019-09" db="EMBL/GenBank/DDBJ databases">
        <title>Draft genome sequence of various Type strains from the CCUG.</title>
        <authorList>
            <person name="Pineiro-Iglesias B."/>
            <person name="Tunovic T."/>
            <person name="Unosson C."/>
            <person name="Inganas E."/>
            <person name="Ohlen M."/>
            <person name="Cardew S."/>
            <person name="Jensie-Markopoulos S."/>
            <person name="Salva-Serra F."/>
            <person name="Jaen-Luchoro D."/>
            <person name="Karlsson R."/>
            <person name="Svensson-Stadler L."/>
            <person name="Chun J."/>
            <person name="Moore E."/>
        </authorList>
    </citation>
    <scope>NUCLEOTIDE SEQUENCE [LARGE SCALE GENOMIC DNA]</scope>
    <source>
        <strain evidence="6 7">CCUG 56969T</strain>
    </source>
</reference>
<keyword evidence="2" id="KW-0805">Transcription regulation</keyword>
<dbReference type="InterPro" id="IPR000847">
    <property type="entry name" value="LysR_HTH_N"/>
</dbReference>
<dbReference type="PRINTS" id="PR00039">
    <property type="entry name" value="HTHLYSR"/>
</dbReference>
<keyword evidence="4" id="KW-0804">Transcription</keyword>
<dbReference type="InterPro" id="IPR036390">
    <property type="entry name" value="WH_DNA-bd_sf"/>
</dbReference>
<organism evidence="6 7">
    <name type="scientific">Vibrio gigantis</name>
    <dbReference type="NCBI Taxonomy" id="296199"/>
    <lineage>
        <taxon>Bacteria</taxon>
        <taxon>Pseudomonadati</taxon>
        <taxon>Pseudomonadota</taxon>
        <taxon>Gammaproteobacteria</taxon>
        <taxon>Vibrionales</taxon>
        <taxon>Vibrionaceae</taxon>
        <taxon>Vibrio</taxon>
    </lineage>
</organism>
<keyword evidence="7" id="KW-1185">Reference proteome</keyword>
<dbReference type="PANTHER" id="PTHR30537:SF30">
    <property type="entry name" value="TRANSCRIPTIONAL REGULATOR-RELATED"/>
    <property type="match status" value="1"/>
</dbReference>
<accession>A0A5M9P1R6</accession>
<dbReference type="InterPro" id="IPR005119">
    <property type="entry name" value="LysR_subst-bd"/>
</dbReference>
<dbReference type="FunFam" id="1.10.10.10:FF:000001">
    <property type="entry name" value="LysR family transcriptional regulator"/>
    <property type="match status" value="1"/>
</dbReference>
<dbReference type="GO" id="GO:0006351">
    <property type="term" value="P:DNA-templated transcription"/>
    <property type="evidence" value="ECO:0007669"/>
    <property type="project" value="TreeGrafter"/>
</dbReference>
<evidence type="ECO:0000313" key="6">
    <source>
        <dbReference type="EMBL" id="KAA8678709.1"/>
    </source>
</evidence>
<sequence length="290" mass="32496">MSKLKQMSIFAHIVEQGSVSAAAEKLELSKSVVSQHLKILEQELGASLLKRTTRRQTLTSMGERFYLSCKDINVIAESAWDMAKSELEEPQGRIRITAPNALMDLLVAPVIADLMKQYPKLKPELISDDQHLDFMEHDIDLAVRVGSSRDSNLKQKRLGEFKDVLCGVKSMRERELDSIPYIANSWQGKQVTHCFSSQSKQDFVYQQQASCTTNSFHSCLALIKSGVGIGVIPDFYLSQLPNEVVDVLPSFELPTNTVYALNPFTSNTPIAIQLCVQALEEKLKQDFIKS</sequence>
<dbReference type="Gene3D" id="3.40.190.290">
    <property type="match status" value="1"/>
</dbReference>
<keyword evidence="3" id="KW-0238">DNA-binding</keyword>
<evidence type="ECO:0000256" key="2">
    <source>
        <dbReference type="ARBA" id="ARBA00023015"/>
    </source>
</evidence>
<dbReference type="Pfam" id="PF00126">
    <property type="entry name" value="HTH_1"/>
    <property type="match status" value="1"/>
</dbReference>
<dbReference type="Gene3D" id="1.10.10.10">
    <property type="entry name" value="Winged helix-like DNA-binding domain superfamily/Winged helix DNA-binding domain"/>
    <property type="match status" value="1"/>
</dbReference>
<dbReference type="AlphaFoldDB" id="A0A5M9P1R6"/>
<dbReference type="SUPFAM" id="SSF53850">
    <property type="entry name" value="Periplasmic binding protein-like II"/>
    <property type="match status" value="1"/>
</dbReference>
<evidence type="ECO:0000256" key="3">
    <source>
        <dbReference type="ARBA" id="ARBA00023125"/>
    </source>
</evidence>
<evidence type="ECO:0000256" key="1">
    <source>
        <dbReference type="ARBA" id="ARBA00009437"/>
    </source>
</evidence>
<dbReference type="SUPFAM" id="SSF46785">
    <property type="entry name" value="Winged helix' DNA-binding domain"/>
    <property type="match status" value="1"/>
</dbReference>
<dbReference type="PROSITE" id="PS50931">
    <property type="entry name" value="HTH_LYSR"/>
    <property type="match status" value="1"/>
</dbReference>
<dbReference type="OrthoDB" id="5825379at2"/>
<comment type="caution">
    <text evidence="6">The sequence shown here is derived from an EMBL/GenBank/DDBJ whole genome shotgun (WGS) entry which is preliminary data.</text>
</comment>
<dbReference type="InterPro" id="IPR036388">
    <property type="entry name" value="WH-like_DNA-bd_sf"/>
</dbReference>
<dbReference type="PANTHER" id="PTHR30537">
    <property type="entry name" value="HTH-TYPE TRANSCRIPTIONAL REGULATOR"/>
    <property type="match status" value="1"/>
</dbReference>
<dbReference type="InterPro" id="IPR058163">
    <property type="entry name" value="LysR-type_TF_proteobact-type"/>
</dbReference>
<proteinExistence type="inferred from homology"/>
<evidence type="ECO:0000256" key="4">
    <source>
        <dbReference type="ARBA" id="ARBA00023163"/>
    </source>
</evidence>
<feature type="domain" description="HTH lysR-type" evidence="5">
    <location>
        <begin position="1"/>
        <end position="59"/>
    </location>
</feature>
<dbReference type="RefSeq" id="WP_086713058.1">
    <property type="nucleotide sequence ID" value="NZ_AP025492.1"/>
</dbReference>
<protein>
    <submittedName>
        <fullName evidence="6">LysR family transcriptional regulator</fullName>
    </submittedName>
</protein>
<dbReference type="Pfam" id="PF03466">
    <property type="entry name" value="LysR_substrate"/>
    <property type="match status" value="1"/>
</dbReference>
<dbReference type="GO" id="GO:0043565">
    <property type="term" value="F:sequence-specific DNA binding"/>
    <property type="evidence" value="ECO:0007669"/>
    <property type="project" value="TreeGrafter"/>
</dbReference>
<evidence type="ECO:0000259" key="5">
    <source>
        <dbReference type="PROSITE" id="PS50931"/>
    </source>
</evidence>
<gene>
    <name evidence="6" type="ORF">F4W18_08270</name>
</gene>
<comment type="similarity">
    <text evidence="1">Belongs to the LysR transcriptional regulatory family.</text>
</comment>